<keyword evidence="3" id="KW-0998">Cell outer membrane</keyword>
<keyword evidence="5" id="KW-0175">Coiled coil</keyword>
<dbReference type="InterPro" id="IPR036737">
    <property type="entry name" value="OmpA-like_sf"/>
</dbReference>
<evidence type="ECO:0000256" key="4">
    <source>
        <dbReference type="PROSITE-ProRule" id="PRU00473"/>
    </source>
</evidence>
<sequence length="249" mass="26539">MKKHIVATLIVSTLMLSATAPAMAAEQGAPHAEKETAIGLGSGLAAGALVGGPIGAVIGGFAGALMGKSVGDDDYIKQQAQTVAEQEQQIVALNERQLSLENLQAQYADAQRQLKSIQTARAAKLEELTIGMDVQFRTGTYEIEPHFAKQLDDIAFAMSMAPELTLDLAGYADRRGDSDKNQALSEQRVAAVKDYLVQHGVAAARLNTKAFGDTAPLMAEQSAESNFFDRRVSLRLQSPEAAMAANRNH</sequence>
<dbReference type="PROSITE" id="PS51123">
    <property type="entry name" value="OMPA_2"/>
    <property type="match status" value="1"/>
</dbReference>
<dbReference type="eggNOG" id="COG2885">
    <property type="taxonomic scope" value="Bacteria"/>
</dbReference>
<dbReference type="PANTHER" id="PTHR30329:SF21">
    <property type="entry name" value="LIPOPROTEIN YIAD-RELATED"/>
    <property type="match status" value="1"/>
</dbReference>
<dbReference type="CDD" id="cd07185">
    <property type="entry name" value="OmpA_C-like"/>
    <property type="match status" value="1"/>
</dbReference>
<protein>
    <submittedName>
        <fullName evidence="8">Membrane protein</fullName>
    </submittedName>
</protein>
<feature type="signal peptide" evidence="6">
    <location>
        <begin position="1"/>
        <end position="24"/>
    </location>
</feature>
<evidence type="ECO:0000256" key="6">
    <source>
        <dbReference type="SAM" id="SignalP"/>
    </source>
</evidence>
<comment type="caution">
    <text evidence="8">The sequence shown here is derived from an EMBL/GenBank/DDBJ whole genome shotgun (WGS) entry which is preliminary data.</text>
</comment>
<dbReference type="InterPro" id="IPR027367">
    <property type="entry name" value="Gly-zipper_YMGG"/>
</dbReference>
<dbReference type="InterPro" id="IPR050330">
    <property type="entry name" value="Bact_OuterMem_StrucFunc"/>
</dbReference>
<evidence type="ECO:0000256" key="3">
    <source>
        <dbReference type="ARBA" id="ARBA00023237"/>
    </source>
</evidence>
<dbReference type="InterPro" id="IPR006664">
    <property type="entry name" value="OMP_bac"/>
</dbReference>
<dbReference type="STRING" id="1515746.HR45_04485"/>
<dbReference type="RefSeq" id="WP_037440035.1">
    <property type="nucleotide sequence ID" value="NZ_JPEO01000002.1"/>
</dbReference>
<dbReference type="Gene3D" id="3.30.1330.60">
    <property type="entry name" value="OmpA-like domain"/>
    <property type="match status" value="1"/>
</dbReference>
<dbReference type="SUPFAM" id="SSF103088">
    <property type="entry name" value="OmpA-like"/>
    <property type="match status" value="1"/>
</dbReference>
<proteinExistence type="predicted"/>
<dbReference type="Pfam" id="PF13441">
    <property type="entry name" value="Gly-zipper_YMGG"/>
    <property type="match status" value="1"/>
</dbReference>
<evidence type="ECO:0000256" key="2">
    <source>
        <dbReference type="ARBA" id="ARBA00023136"/>
    </source>
</evidence>
<feature type="chain" id="PRO_5001905769" evidence="6">
    <location>
        <begin position="25"/>
        <end position="249"/>
    </location>
</feature>
<feature type="domain" description="OmpA-like" evidence="7">
    <location>
        <begin position="123"/>
        <end position="240"/>
    </location>
</feature>
<reference evidence="8 9" key="1">
    <citation type="submission" date="2014-06" db="EMBL/GenBank/DDBJ databases">
        <title>Shewanella sp. YQH10.</title>
        <authorList>
            <person name="Liu Y."/>
            <person name="Zeng R."/>
        </authorList>
    </citation>
    <scope>NUCLEOTIDE SEQUENCE [LARGE SCALE GENOMIC DNA]</scope>
    <source>
        <strain evidence="8 9">YQH10</strain>
    </source>
</reference>
<evidence type="ECO:0000256" key="1">
    <source>
        <dbReference type="ARBA" id="ARBA00004442"/>
    </source>
</evidence>
<evidence type="ECO:0000313" key="9">
    <source>
        <dbReference type="Proteomes" id="UP000029264"/>
    </source>
</evidence>
<dbReference type="GO" id="GO:0009279">
    <property type="term" value="C:cell outer membrane"/>
    <property type="evidence" value="ECO:0007669"/>
    <property type="project" value="UniProtKB-SubCell"/>
</dbReference>
<dbReference type="NCBIfam" id="TIGR03789">
    <property type="entry name" value="pdsO"/>
    <property type="match status" value="1"/>
</dbReference>
<comment type="subcellular location">
    <subcellularLocation>
        <location evidence="1">Cell outer membrane</location>
    </subcellularLocation>
</comment>
<organism evidence="8 9">
    <name type="scientific">Shewanella mangrovi</name>
    <dbReference type="NCBI Taxonomy" id="1515746"/>
    <lineage>
        <taxon>Bacteria</taxon>
        <taxon>Pseudomonadati</taxon>
        <taxon>Pseudomonadota</taxon>
        <taxon>Gammaproteobacteria</taxon>
        <taxon>Alteromonadales</taxon>
        <taxon>Shewanellaceae</taxon>
        <taxon>Shewanella</taxon>
    </lineage>
</organism>
<accession>A0A094K1Y7</accession>
<evidence type="ECO:0000256" key="5">
    <source>
        <dbReference type="SAM" id="Coils"/>
    </source>
</evidence>
<dbReference type="AlphaFoldDB" id="A0A094K1Y7"/>
<dbReference type="Pfam" id="PF00691">
    <property type="entry name" value="OmpA"/>
    <property type="match status" value="1"/>
</dbReference>
<dbReference type="OrthoDB" id="7061829at2"/>
<dbReference type="EMBL" id="JPEO01000002">
    <property type="protein sequence ID" value="KFZ38686.1"/>
    <property type="molecule type" value="Genomic_DNA"/>
</dbReference>
<dbReference type="PRINTS" id="PR01021">
    <property type="entry name" value="OMPADOMAIN"/>
</dbReference>
<evidence type="ECO:0000259" key="7">
    <source>
        <dbReference type="PROSITE" id="PS51123"/>
    </source>
</evidence>
<keyword evidence="9" id="KW-1185">Reference proteome</keyword>
<feature type="coiled-coil region" evidence="5">
    <location>
        <begin position="76"/>
        <end position="127"/>
    </location>
</feature>
<dbReference type="InterPro" id="IPR022511">
    <property type="entry name" value="PdsO"/>
</dbReference>
<keyword evidence="6" id="KW-0732">Signal</keyword>
<evidence type="ECO:0000313" key="8">
    <source>
        <dbReference type="EMBL" id="KFZ38686.1"/>
    </source>
</evidence>
<dbReference type="PANTHER" id="PTHR30329">
    <property type="entry name" value="STATOR ELEMENT OF FLAGELLAR MOTOR COMPLEX"/>
    <property type="match status" value="1"/>
</dbReference>
<dbReference type="Proteomes" id="UP000029264">
    <property type="component" value="Unassembled WGS sequence"/>
</dbReference>
<keyword evidence="2 4" id="KW-0472">Membrane</keyword>
<dbReference type="InterPro" id="IPR006665">
    <property type="entry name" value="OmpA-like"/>
</dbReference>
<gene>
    <name evidence="8" type="ORF">HR45_04485</name>
</gene>
<name>A0A094K1Y7_9GAMM</name>